<gene>
    <name evidence="1" type="ORF">GIB67_038084</name>
</gene>
<proteinExistence type="predicted"/>
<sequence length="67" mass="7633">PSWIFVFNKTPILVFSERGDLEDCYPTTIKHKDLQSGTSGDDLGFSKWFESFQDNSGFTMPPKNKKA</sequence>
<reference evidence="1 2" key="1">
    <citation type="journal article" date="2020" name="IScience">
        <title>Genome Sequencing of the Endangered Kingdonia uniflora (Circaeasteraceae, Ranunculales) Reveals Potential Mechanisms of Evolutionary Specialization.</title>
        <authorList>
            <person name="Sun Y."/>
            <person name="Deng T."/>
            <person name="Zhang A."/>
            <person name="Moore M.J."/>
            <person name="Landis J.B."/>
            <person name="Lin N."/>
            <person name="Zhang H."/>
            <person name="Zhang X."/>
            <person name="Huang J."/>
            <person name="Zhang X."/>
            <person name="Sun H."/>
            <person name="Wang H."/>
        </authorList>
    </citation>
    <scope>NUCLEOTIDE SEQUENCE [LARGE SCALE GENOMIC DNA]</scope>
    <source>
        <strain evidence="1">TB1705</strain>
        <tissue evidence="1">Leaf</tissue>
    </source>
</reference>
<dbReference type="EMBL" id="JACGCM010000161">
    <property type="protein sequence ID" value="KAF6175580.1"/>
    <property type="molecule type" value="Genomic_DNA"/>
</dbReference>
<organism evidence="1 2">
    <name type="scientific">Kingdonia uniflora</name>
    <dbReference type="NCBI Taxonomy" id="39325"/>
    <lineage>
        <taxon>Eukaryota</taxon>
        <taxon>Viridiplantae</taxon>
        <taxon>Streptophyta</taxon>
        <taxon>Embryophyta</taxon>
        <taxon>Tracheophyta</taxon>
        <taxon>Spermatophyta</taxon>
        <taxon>Magnoliopsida</taxon>
        <taxon>Ranunculales</taxon>
        <taxon>Circaeasteraceae</taxon>
        <taxon>Kingdonia</taxon>
    </lineage>
</organism>
<name>A0A7J7P8B9_9MAGN</name>
<accession>A0A7J7P8B9</accession>
<evidence type="ECO:0000313" key="1">
    <source>
        <dbReference type="EMBL" id="KAF6175580.1"/>
    </source>
</evidence>
<evidence type="ECO:0000313" key="2">
    <source>
        <dbReference type="Proteomes" id="UP000541444"/>
    </source>
</evidence>
<protein>
    <submittedName>
        <fullName evidence="1">Uncharacterized protein</fullName>
    </submittedName>
</protein>
<dbReference type="AlphaFoldDB" id="A0A7J7P8B9"/>
<comment type="caution">
    <text evidence="1">The sequence shown here is derived from an EMBL/GenBank/DDBJ whole genome shotgun (WGS) entry which is preliminary data.</text>
</comment>
<feature type="non-terminal residue" evidence="1">
    <location>
        <position position="1"/>
    </location>
</feature>
<dbReference type="Proteomes" id="UP000541444">
    <property type="component" value="Unassembled WGS sequence"/>
</dbReference>
<keyword evidence="2" id="KW-1185">Reference proteome</keyword>